<reference evidence="2" key="1">
    <citation type="journal article" date="2022" name="Int. J. Mol. Sci.">
        <title>Draft Genome of Tanacetum Coccineum: Genomic Comparison of Closely Related Tanacetum-Family Plants.</title>
        <authorList>
            <person name="Yamashiro T."/>
            <person name="Shiraishi A."/>
            <person name="Nakayama K."/>
            <person name="Satake H."/>
        </authorList>
    </citation>
    <scope>NUCLEOTIDE SEQUENCE</scope>
</reference>
<organism evidence="2 3">
    <name type="scientific">Tanacetum coccineum</name>
    <dbReference type="NCBI Taxonomy" id="301880"/>
    <lineage>
        <taxon>Eukaryota</taxon>
        <taxon>Viridiplantae</taxon>
        <taxon>Streptophyta</taxon>
        <taxon>Embryophyta</taxon>
        <taxon>Tracheophyta</taxon>
        <taxon>Spermatophyta</taxon>
        <taxon>Magnoliopsida</taxon>
        <taxon>eudicotyledons</taxon>
        <taxon>Gunneridae</taxon>
        <taxon>Pentapetalae</taxon>
        <taxon>asterids</taxon>
        <taxon>campanulids</taxon>
        <taxon>Asterales</taxon>
        <taxon>Asteraceae</taxon>
        <taxon>Asteroideae</taxon>
        <taxon>Anthemideae</taxon>
        <taxon>Anthemidinae</taxon>
        <taxon>Tanacetum</taxon>
    </lineage>
</organism>
<dbReference type="Gene3D" id="3.30.420.10">
    <property type="entry name" value="Ribonuclease H-like superfamily/Ribonuclease H"/>
    <property type="match status" value="1"/>
</dbReference>
<dbReference type="SUPFAM" id="SSF53098">
    <property type="entry name" value="Ribonuclease H-like"/>
    <property type="match status" value="1"/>
</dbReference>
<dbReference type="PANTHER" id="PTHR42648:SF27">
    <property type="entry name" value="RNA-DIRECTED DNA POLYMERASE"/>
    <property type="match status" value="1"/>
</dbReference>
<comment type="caution">
    <text evidence="2">The sequence shown here is derived from an EMBL/GenBank/DDBJ whole genome shotgun (WGS) entry which is preliminary data.</text>
</comment>
<evidence type="ECO:0000313" key="3">
    <source>
        <dbReference type="Proteomes" id="UP001151760"/>
    </source>
</evidence>
<dbReference type="InterPro" id="IPR039537">
    <property type="entry name" value="Retrotran_Ty1/copia-like"/>
</dbReference>
<dbReference type="Proteomes" id="UP001151760">
    <property type="component" value="Unassembled WGS sequence"/>
</dbReference>
<dbReference type="InterPro" id="IPR012337">
    <property type="entry name" value="RNaseH-like_sf"/>
</dbReference>
<reference evidence="2" key="2">
    <citation type="submission" date="2022-01" db="EMBL/GenBank/DDBJ databases">
        <authorList>
            <person name="Yamashiro T."/>
            <person name="Shiraishi A."/>
            <person name="Satake H."/>
            <person name="Nakayama K."/>
        </authorList>
    </citation>
    <scope>NUCLEOTIDE SEQUENCE</scope>
</reference>
<dbReference type="InterPro" id="IPR036397">
    <property type="entry name" value="RNaseH_sf"/>
</dbReference>
<feature type="region of interest" description="Disordered" evidence="1">
    <location>
        <begin position="208"/>
        <end position="231"/>
    </location>
</feature>
<protein>
    <submittedName>
        <fullName evidence="2">Retrotransposon protein, putative, ty1-copia subclass</fullName>
    </submittedName>
</protein>
<gene>
    <name evidence="2" type="ORF">Tco_0873546</name>
</gene>
<accession>A0ABQ5BJ74</accession>
<evidence type="ECO:0000313" key="2">
    <source>
        <dbReference type="EMBL" id="GJT14840.1"/>
    </source>
</evidence>
<name>A0ABQ5BJ74_9ASTR</name>
<dbReference type="PANTHER" id="PTHR42648">
    <property type="entry name" value="TRANSPOSASE, PUTATIVE-RELATED"/>
    <property type="match status" value="1"/>
</dbReference>
<keyword evidence="3" id="KW-1185">Reference proteome</keyword>
<dbReference type="EMBL" id="BQNB010013347">
    <property type="protein sequence ID" value="GJT14840.1"/>
    <property type="molecule type" value="Genomic_DNA"/>
</dbReference>
<sequence length="469" mass="53197">MHSMGKTIAELHAMLKLYEKGIRKKDVVAPAVLTIRTASLCPQTKDPPPLNNEHPAKDVICHHYGEVGASGKHEAENWSFERLDLLSQFTPLYTPQHNGASKRINQTFLGMVRSMMNQTTLPMSFWDYALESAVRILNMVPTKKVENIPYELCHGKVSNLSYLKVWGCEALVKCDTPNKLEPISVNLILEKASGSHEDLKIFQDEDIHPSENASNHHDEHRLGDHGEPANYKAALSDPESGKWLEVMNAKMQSIKDNEVWSLIDLPPNDMIVRNDVFPRPSYCKFGGCLFFQFPKLCSPGFTGLYPDLSRENLLQCFQFIWNCPANFTDPFDDPYMKALQAFYTEKSPIPSPIIIPPKTQEYFLPEGLLSPMQLSPSTPSQPQALEIGETSRKLAIKRHEEKIQGTIIIQRDFDALAAELQQAHTQITKLRRKQIGSNQKISLARYRIAELAEVINDMETRHKKPIEHS</sequence>
<feature type="compositionally biased region" description="Basic and acidic residues" evidence="1">
    <location>
        <begin position="208"/>
        <end position="227"/>
    </location>
</feature>
<evidence type="ECO:0000256" key="1">
    <source>
        <dbReference type="SAM" id="MobiDB-lite"/>
    </source>
</evidence>
<proteinExistence type="predicted"/>